<protein>
    <recommendedName>
        <fullName evidence="3">C2H2-type domain-containing protein</fullName>
    </recommendedName>
</protein>
<dbReference type="RefSeq" id="WP_138654464.1">
    <property type="nucleotide sequence ID" value="NZ_CP040637.1"/>
</dbReference>
<dbReference type="AlphaFoldDB" id="A0A4P9TGU0"/>
<dbReference type="PROSITE" id="PS00028">
    <property type="entry name" value="ZINC_FINGER_C2H2_1"/>
    <property type="match status" value="1"/>
</dbReference>
<sequence>MLDHVARFVSGDSRRRVPGTAADTSGPPSSSAPAIDVRDETPSARCPYCKRPFRRPTLESLHRGLAHYDRLSDRERAAAERAARDECAELRRFRLYALGVLVVLYFGLLIIAAFVV</sequence>
<feature type="compositionally biased region" description="Polar residues" evidence="1">
    <location>
        <begin position="22"/>
        <end position="32"/>
    </location>
</feature>
<dbReference type="EMBL" id="CP040637">
    <property type="protein sequence ID" value="QCW04101.1"/>
    <property type="molecule type" value="Genomic_DNA"/>
</dbReference>
<dbReference type="InterPro" id="IPR013087">
    <property type="entry name" value="Znf_C2H2_type"/>
</dbReference>
<evidence type="ECO:0000313" key="5">
    <source>
        <dbReference type="Proteomes" id="UP000307562"/>
    </source>
</evidence>
<feature type="region of interest" description="Disordered" evidence="1">
    <location>
        <begin position="1"/>
        <end position="39"/>
    </location>
</feature>
<accession>A0A4P9TGU0</accession>
<dbReference type="Pfam" id="PF24166">
    <property type="entry name" value="DUF7410"/>
    <property type="match status" value="1"/>
</dbReference>
<keyword evidence="5" id="KW-1185">Reference proteome</keyword>
<feature type="domain" description="C2H2-type" evidence="3">
    <location>
        <begin position="46"/>
        <end position="67"/>
    </location>
</feature>
<name>A0A4P9TGU0_9EURY</name>
<dbReference type="GeneID" id="96156939"/>
<keyword evidence="2" id="KW-0812">Transmembrane</keyword>
<evidence type="ECO:0000259" key="3">
    <source>
        <dbReference type="PROSITE" id="PS00028"/>
    </source>
</evidence>
<evidence type="ECO:0000256" key="2">
    <source>
        <dbReference type="SAM" id="Phobius"/>
    </source>
</evidence>
<feature type="transmembrane region" description="Helical" evidence="2">
    <location>
        <begin position="95"/>
        <end position="115"/>
    </location>
</feature>
<dbReference type="InterPro" id="IPR055833">
    <property type="entry name" value="DUF7410"/>
</dbReference>
<gene>
    <name evidence="4" type="ORF">FGF80_13030</name>
</gene>
<reference evidence="5" key="1">
    <citation type="submission" date="2019-05" db="EMBL/GenBank/DDBJ databases">
        <title>Complete Genome Sequence and Methylation Pattern of the Halophilic Archaeon Natrinema pallidum BOL6-1.</title>
        <authorList>
            <person name="DasSarma P."/>
            <person name="DasSarma B.P."/>
            <person name="DasSarma S.L."/>
            <person name="Martinez F.L."/>
            <person name="Guzman D."/>
            <person name="Roberts R.J."/>
            <person name="DasSarma S."/>
        </authorList>
    </citation>
    <scope>NUCLEOTIDE SEQUENCE [LARGE SCALE GENOMIC DNA]</scope>
    <source>
        <strain evidence="5">BOL6-1</strain>
    </source>
</reference>
<dbReference type="KEGG" id="npl:FGF80_13030"/>
<keyword evidence="2" id="KW-0472">Membrane</keyword>
<evidence type="ECO:0000313" key="4">
    <source>
        <dbReference type="EMBL" id="QCW04101.1"/>
    </source>
</evidence>
<evidence type="ECO:0000256" key="1">
    <source>
        <dbReference type="SAM" id="MobiDB-lite"/>
    </source>
</evidence>
<organism evidence="4 5">
    <name type="scientific">Natrinema pallidum</name>
    <dbReference type="NCBI Taxonomy" id="69527"/>
    <lineage>
        <taxon>Archaea</taxon>
        <taxon>Methanobacteriati</taxon>
        <taxon>Methanobacteriota</taxon>
        <taxon>Stenosarchaea group</taxon>
        <taxon>Halobacteria</taxon>
        <taxon>Halobacteriales</taxon>
        <taxon>Natrialbaceae</taxon>
        <taxon>Natrinema</taxon>
    </lineage>
</organism>
<proteinExistence type="predicted"/>
<dbReference type="Proteomes" id="UP000307562">
    <property type="component" value="Chromosome"/>
</dbReference>
<keyword evidence="2" id="KW-1133">Transmembrane helix</keyword>